<sequence>MASKRRNMSYQNKKQETAEIGDIESVRTYFFPSEAGRGQLGRRQSGGLDSWTQMELSRRAACFLEADSIHPLLRVLVVILTAPPPSPPQHPQPRLYPLRFQPPRVLGRHLIERSHPLVTLPYGEYRKKGHYSTRRTRGQRLLSRHGGFKRWEEEDREDTRELGVPGCIEDSTKGLGLEGFDSVNIRLSGRAPQLYTVCPVLIDLPTPVRVESRGQFRTALVWIKVQSGCYWEEAEAKRFSAVSSGSLVSQDSTTQAKRRTFTALLVYETNPDKTADSEKNHSSPRLPFVEEILI</sequence>
<reference evidence="1 2" key="1">
    <citation type="submission" date="2024-07" db="EMBL/GenBank/DDBJ databases">
        <title>Chromosome-level genome assembly of the water stick insect Ranatra chinensis (Heteroptera: Nepidae).</title>
        <authorList>
            <person name="Liu X."/>
        </authorList>
    </citation>
    <scope>NUCLEOTIDE SEQUENCE [LARGE SCALE GENOMIC DNA]</scope>
    <source>
        <strain evidence="1">Cailab_2021Rc</strain>
        <tissue evidence="1">Muscle</tissue>
    </source>
</reference>
<name>A0ABD0Y498_9HEMI</name>
<keyword evidence="2" id="KW-1185">Reference proteome</keyword>
<proteinExistence type="predicted"/>
<dbReference type="Proteomes" id="UP001558652">
    <property type="component" value="Unassembled WGS sequence"/>
</dbReference>
<gene>
    <name evidence="1" type="ORF">AAG570_003635</name>
</gene>
<evidence type="ECO:0000313" key="2">
    <source>
        <dbReference type="Proteomes" id="UP001558652"/>
    </source>
</evidence>
<evidence type="ECO:0000313" key="1">
    <source>
        <dbReference type="EMBL" id="KAL1122230.1"/>
    </source>
</evidence>
<accession>A0ABD0Y498</accession>
<organism evidence="1 2">
    <name type="scientific">Ranatra chinensis</name>
    <dbReference type="NCBI Taxonomy" id="642074"/>
    <lineage>
        <taxon>Eukaryota</taxon>
        <taxon>Metazoa</taxon>
        <taxon>Ecdysozoa</taxon>
        <taxon>Arthropoda</taxon>
        <taxon>Hexapoda</taxon>
        <taxon>Insecta</taxon>
        <taxon>Pterygota</taxon>
        <taxon>Neoptera</taxon>
        <taxon>Paraneoptera</taxon>
        <taxon>Hemiptera</taxon>
        <taxon>Heteroptera</taxon>
        <taxon>Panheteroptera</taxon>
        <taxon>Nepomorpha</taxon>
        <taxon>Nepidae</taxon>
        <taxon>Ranatrinae</taxon>
        <taxon>Ranatra</taxon>
    </lineage>
</organism>
<protein>
    <submittedName>
        <fullName evidence="1">Uncharacterized protein</fullName>
    </submittedName>
</protein>
<comment type="caution">
    <text evidence="1">The sequence shown here is derived from an EMBL/GenBank/DDBJ whole genome shotgun (WGS) entry which is preliminary data.</text>
</comment>
<dbReference type="AlphaFoldDB" id="A0ABD0Y498"/>
<dbReference type="EMBL" id="JBFDAA010000014">
    <property type="protein sequence ID" value="KAL1122230.1"/>
    <property type="molecule type" value="Genomic_DNA"/>
</dbReference>